<gene>
    <name evidence="5" type="ORF">FNW17_03695</name>
</gene>
<dbReference type="Gene3D" id="1.10.10.10">
    <property type="entry name" value="Winged helix-like DNA-binding domain superfamily/Winged helix DNA-binding domain"/>
    <property type="match status" value="1"/>
</dbReference>
<keyword evidence="1" id="KW-0805">Transcription regulation</keyword>
<dbReference type="AlphaFoldDB" id="A0A553CQV3"/>
<dbReference type="SUPFAM" id="SSF46894">
    <property type="entry name" value="C-terminal effector domain of the bipartite response regulators"/>
    <property type="match status" value="1"/>
</dbReference>
<reference evidence="5 6" key="1">
    <citation type="submission" date="2019-07" db="EMBL/GenBank/DDBJ databases">
        <title>Novel species of Flavobacterium.</title>
        <authorList>
            <person name="Liu Q."/>
            <person name="Xin Y.-H."/>
        </authorList>
    </citation>
    <scope>NUCLEOTIDE SEQUENCE [LARGE SCALE GENOMIC DNA]</scope>
    <source>
        <strain evidence="5 6">LB3P56</strain>
    </source>
</reference>
<dbReference type="InterPro" id="IPR000792">
    <property type="entry name" value="Tscrpt_reg_LuxR_C"/>
</dbReference>
<organism evidence="5 6">
    <name type="scientific">Flavobacterium franklandianum</name>
    <dbReference type="NCBI Taxonomy" id="2594430"/>
    <lineage>
        <taxon>Bacteria</taxon>
        <taxon>Pseudomonadati</taxon>
        <taxon>Bacteroidota</taxon>
        <taxon>Flavobacteriia</taxon>
        <taxon>Flavobacteriales</taxon>
        <taxon>Flavobacteriaceae</taxon>
        <taxon>Flavobacterium</taxon>
    </lineage>
</organism>
<evidence type="ECO:0000256" key="1">
    <source>
        <dbReference type="ARBA" id="ARBA00023015"/>
    </source>
</evidence>
<dbReference type="PANTHER" id="PTHR44688">
    <property type="entry name" value="DNA-BINDING TRANSCRIPTIONAL ACTIVATOR DEVR_DOSR"/>
    <property type="match status" value="1"/>
</dbReference>
<accession>A0A553CQV3</accession>
<evidence type="ECO:0000259" key="4">
    <source>
        <dbReference type="PROSITE" id="PS50043"/>
    </source>
</evidence>
<dbReference type="Proteomes" id="UP000318585">
    <property type="component" value="Unassembled WGS sequence"/>
</dbReference>
<keyword evidence="3" id="KW-0804">Transcription</keyword>
<dbReference type="GO" id="GO:0003677">
    <property type="term" value="F:DNA binding"/>
    <property type="evidence" value="ECO:0007669"/>
    <property type="project" value="UniProtKB-KW"/>
</dbReference>
<comment type="caution">
    <text evidence="5">The sequence shown here is derived from an EMBL/GenBank/DDBJ whole genome shotgun (WGS) entry which is preliminary data.</text>
</comment>
<evidence type="ECO:0000313" key="6">
    <source>
        <dbReference type="Proteomes" id="UP000318585"/>
    </source>
</evidence>
<evidence type="ECO:0000313" key="5">
    <source>
        <dbReference type="EMBL" id="TRX22879.1"/>
    </source>
</evidence>
<dbReference type="Pfam" id="PF00196">
    <property type="entry name" value="GerE"/>
    <property type="match status" value="1"/>
</dbReference>
<evidence type="ECO:0000256" key="3">
    <source>
        <dbReference type="ARBA" id="ARBA00023163"/>
    </source>
</evidence>
<proteinExistence type="predicted"/>
<evidence type="ECO:0000256" key="2">
    <source>
        <dbReference type="ARBA" id="ARBA00023125"/>
    </source>
</evidence>
<sequence length="76" mass="8523">MDKEINVLSKSELRVLSLICAGLTSEVIGLKLEITKSTVQTHRRNMLRKTGFNNTQQIAGCKGRICEMNFKSVVIK</sequence>
<name>A0A553CQV3_9FLAO</name>
<feature type="domain" description="HTH luxR-type" evidence="4">
    <location>
        <begin position="1"/>
        <end position="66"/>
    </location>
</feature>
<dbReference type="RefSeq" id="WP_143391095.1">
    <property type="nucleotide sequence ID" value="NZ_VJZQ01000017.1"/>
</dbReference>
<dbReference type="SMART" id="SM00421">
    <property type="entry name" value="HTH_LUXR"/>
    <property type="match status" value="1"/>
</dbReference>
<dbReference type="InterPro" id="IPR036388">
    <property type="entry name" value="WH-like_DNA-bd_sf"/>
</dbReference>
<dbReference type="PROSITE" id="PS50043">
    <property type="entry name" value="HTH_LUXR_2"/>
    <property type="match status" value="1"/>
</dbReference>
<dbReference type="PANTHER" id="PTHR44688:SF16">
    <property type="entry name" value="DNA-BINDING TRANSCRIPTIONAL ACTIVATOR DEVR_DOSR"/>
    <property type="match status" value="1"/>
</dbReference>
<dbReference type="EMBL" id="VJZR01000002">
    <property type="protein sequence ID" value="TRX22879.1"/>
    <property type="molecule type" value="Genomic_DNA"/>
</dbReference>
<keyword evidence="2" id="KW-0238">DNA-binding</keyword>
<dbReference type="OrthoDB" id="965844at2"/>
<dbReference type="PROSITE" id="PS00622">
    <property type="entry name" value="HTH_LUXR_1"/>
    <property type="match status" value="1"/>
</dbReference>
<dbReference type="PRINTS" id="PR00038">
    <property type="entry name" value="HTHLUXR"/>
</dbReference>
<protein>
    <submittedName>
        <fullName evidence="5">Helix-turn-helix transcriptional regulator</fullName>
    </submittedName>
</protein>
<dbReference type="InterPro" id="IPR016032">
    <property type="entry name" value="Sig_transdc_resp-reg_C-effctor"/>
</dbReference>
<keyword evidence="6" id="KW-1185">Reference proteome</keyword>
<dbReference type="GO" id="GO:0006355">
    <property type="term" value="P:regulation of DNA-templated transcription"/>
    <property type="evidence" value="ECO:0007669"/>
    <property type="project" value="InterPro"/>
</dbReference>